<dbReference type="PANTHER" id="PTHR48046:SF6">
    <property type="entry name" value="GLYCOSYLTRANSFERASE"/>
    <property type="match status" value="1"/>
</dbReference>
<proteinExistence type="inferred from homology"/>
<evidence type="ECO:0000256" key="5">
    <source>
        <dbReference type="RuleBase" id="RU362057"/>
    </source>
</evidence>
<dbReference type="PROSITE" id="PS00375">
    <property type="entry name" value="UDPGT"/>
    <property type="match status" value="1"/>
</dbReference>
<evidence type="ECO:0000256" key="1">
    <source>
        <dbReference type="ARBA" id="ARBA00009995"/>
    </source>
</evidence>
<dbReference type="CDD" id="cd03784">
    <property type="entry name" value="GT1_Gtf-like"/>
    <property type="match status" value="1"/>
</dbReference>
<dbReference type="GO" id="GO:0008194">
    <property type="term" value="F:UDP-glycosyltransferase activity"/>
    <property type="evidence" value="ECO:0007669"/>
    <property type="project" value="InterPro"/>
</dbReference>
<keyword evidence="2 4" id="KW-0328">Glycosyltransferase</keyword>
<dbReference type="SUPFAM" id="SSF53756">
    <property type="entry name" value="UDP-Glycosyltransferase/glycogen phosphorylase"/>
    <property type="match status" value="1"/>
</dbReference>
<evidence type="ECO:0000313" key="7">
    <source>
        <dbReference type="Proteomes" id="UP001085076"/>
    </source>
</evidence>
<name>A0A9D5BXY1_9LILI</name>
<dbReference type="OrthoDB" id="5835829at2759"/>
<dbReference type="Pfam" id="PF00201">
    <property type="entry name" value="UDPGT"/>
    <property type="match status" value="1"/>
</dbReference>
<keyword evidence="3 4" id="KW-0808">Transferase</keyword>
<reference evidence="6" key="1">
    <citation type="submission" date="2021-03" db="EMBL/GenBank/DDBJ databases">
        <authorList>
            <person name="Li Z."/>
            <person name="Yang C."/>
        </authorList>
    </citation>
    <scope>NUCLEOTIDE SEQUENCE</scope>
    <source>
        <strain evidence="6">Dzin_1.0</strain>
        <tissue evidence="6">Leaf</tissue>
    </source>
</reference>
<protein>
    <recommendedName>
        <fullName evidence="5">Glycosyltransferase</fullName>
        <ecNumber evidence="5">2.4.1.-</ecNumber>
    </recommendedName>
</protein>
<gene>
    <name evidence="6" type="ORF">J5N97_028114</name>
</gene>
<dbReference type="AlphaFoldDB" id="A0A9D5BXY1"/>
<comment type="caution">
    <text evidence="6">The sequence shown here is derived from an EMBL/GenBank/DDBJ whole genome shotgun (WGS) entry which is preliminary data.</text>
</comment>
<dbReference type="FunFam" id="3.40.50.2000:FF:000056">
    <property type="entry name" value="Glycosyltransferase"/>
    <property type="match status" value="1"/>
</dbReference>
<evidence type="ECO:0000256" key="3">
    <source>
        <dbReference type="ARBA" id="ARBA00022679"/>
    </source>
</evidence>
<organism evidence="6 7">
    <name type="scientific">Dioscorea zingiberensis</name>
    <dbReference type="NCBI Taxonomy" id="325984"/>
    <lineage>
        <taxon>Eukaryota</taxon>
        <taxon>Viridiplantae</taxon>
        <taxon>Streptophyta</taxon>
        <taxon>Embryophyta</taxon>
        <taxon>Tracheophyta</taxon>
        <taxon>Spermatophyta</taxon>
        <taxon>Magnoliopsida</taxon>
        <taxon>Liliopsida</taxon>
        <taxon>Dioscoreales</taxon>
        <taxon>Dioscoreaceae</taxon>
        <taxon>Dioscorea</taxon>
    </lineage>
</organism>
<reference evidence="6" key="2">
    <citation type="journal article" date="2022" name="Hortic Res">
        <title>The genome of Dioscorea zingiberensis sheds light on the biosynthesis, origin and evolution of the medicinally important diosgenin saponins.</title>
        <authorList>
            <person name="Li Y."/>
            <person name="Tan C."/>
            <person name="Li Z."/>
            <person name="Guo J."/>
            <person name="Li S."/>
            <person name="Chen X."/>
            <person name="Wang C."/>
            <person name="Dai X."/>
            <person name="Yang H."/>
            <person name="Song W."/>
            <person name="Hou L."/>
            <person name="Xu J."/>
            <person name="Tong Z."/>
            <person name="Xu A."/>
            <person name="Yuan X."/>
            <person name="Wang W."/>
            <person name="Yang Q."/>
            <person name="Chen L."/>
            <person name="Sun Z."/>
            <person name="Wang K."/>
            <person name="Pan B."/>
            <person name="Chen J."/>
            <person name="Bao Y."/>
            <person name="Liu F."/>
            <person name="Qi X."/>
            <person name="Gang D.R."/>
            <person name="Wen J."/>
            <person name="Li J."/>
        </authorList>
    </citation>
    <scope>NUCLEOTIDE SEQUENCE</scope>
    <source>
        <strain evidence="6">Dzin_1.0</strain>
    </source>
</reference>
<dbReference type="PANTHER" id="PTHR48046">
    <property type="entry name" value="UDP-GLYCOSYLTRANSFERASE 72E1"/>
    <property type="match status" value="1"/>
</dbReference>
<evidence type="ECO:0000256" key="2">
    <source>
        <dbReference type="ARBA" id="ARBA00022676"/>
    </source>
</evidence>
<dbReference type="InterPro" id="IPR002213">
    <property type="entry name" value="UDP_glucos_trans"/>
</dbReference>
<dbReference type="EC" id="2.4.1.-" evidence="5"/>
<dbReference type="EMBL" id="JAGGNH010000009">
    <property type="protein sequence ID" value="KAJ0962992.1"/>
    <property type="molecule type" value="Genomic_DNA"/>
</dbReference>
<evidence type="ECO:0000256" key="4">
    <source>
        <dbReference type="RuleBase" id="RU003718"/>
    </source>
</evidence>
<comment type="similarity">
    <text evidence="1 4">Belongs to the UDP-glycosyltransferase family.</text>
</comment>
<dbReference type="InterPro" id="IPR035595">
    <property type="entry name" value="UDP_glycos_trans_CS"/>
</dbReference>
<dbReference type="Gene3D" id="3.40.50.2000">
    <property type="entry name" value="Glycogen Phosphorylase B"/>
    <property type="match status" value="2"/>
</dbReference>
<sequence>MESASPLKMEISSNHQQVAILVSPEMGHLIPAVEFAKKLTIHTNLHVTLITQSTSSSLSMAEQSILDTLPEELNLVCLTAPSQLKNLPEGTLAINVIFLTIAYNLPLLRTILESLVCRNSRLALVVDLLGVEALDMATELGISSYLFYTSNCMSLSLSLHIPKLDAEFSGQYRDLPKPLELPGCLPLPGKDFPDPLPLRGTEGYAKCISLAKRYSEVKGIIVNSFDELEPGAVKALKENLGVPRIYPVGPVVQSGLAKAENGYECIKWLDEQPQGSVLYVSFGSGGTLTGAQIEELAWGLEMSGQRFLWVAKSPHEHEPSSALATAQSLKNNPAEFLPIEFMERTKGFGMVVSSWVPQMEVLSHASTAGFLTHCGWNSTLESIVNHVPLIAWPLYAEQKLNSVLLVEGLKIALGLVEDGDGLFRREEISRVIKCLMEGEERKKIREKMREVNEAATRAVGKSGSSSRSFMELVSEWMSY</sequence>
<dbReference type="Proteomes" id="UP001085076">
    <property type="component" value="Miscellaneous, Linkage group lg09"/>
</dbReference>
<evidence type="ECO:0000313" key="6">
    <source>
        <dbReference type="EMBL" id="KAJ0962992.1"/>
    </source>
</evidence>
<accession>A0A9D5BXY1</accession>
<keyword evidence="7" id="KW-1185">Reference proteome</keyword>